<evidence type="ECO:0000313" key="2">
    <source>
        <dbReference type="Proteomes" id="UP001165960"/>
    </source>
</evidence>
<comment type="caution">
    <text evidence="1">The sequence shown here is derived from an EMBL/GenBank/DDBJ whole genome shotgun (WGS) entry which is preliminary data.</text>
</comment>
<dbReference type="Proteomes" id="UP001165960">
    <property type="component" value="Unassembled WGS sequence"/>
</dbReference>
<dbReference type="EMBL" id="QTSX02003137">
    <property type="protein sequence ID" value="KAJ9071655.1"/>
    <property type="molecule type" value="Genomic_DNA"/>
</dbReference>
<evidence type="ECO:0000313" key="1">
    <source>
        <dbReference type="EMBL" id="KAJ9071655.1"/>
    </source>
</evidence>
<keyword evidence="2" id="KW-1185">Reference proteome</keyword>
<name>A0ACC2TAZ8_9FUNG</name>
<organism evidence="1 2">
    <name type="scientific">Entomophthora muscae</name>
    <dbReference type="NCBI Taxonomy" id="34485"/>
    <lineage>
        <taxon>Eukaryota</taxon>
        <taxon>Fungi</taxon>
        <taxon>Fungi incertae sedis</taxon>
        <taxon>Zoopagomycota</taxon>
        <taxon>Entomophthoromycotina</taxon>
        <taxon>Entomophthoromycetes</taxon>
        <taxon>Entomophthorales</taxon>
        <taxon>Entomophthoraceae</taxon>
        <taxon>Entomophthora</taxon>
    </lineage>
</organism>
<sequence length="119" mass="13513">MGSENIEAPTREDSLEVTQTPLNPKQSLIFEAMTDSYNPRKRPKTKPDDNEVVADILRKFISRGEYPFPEEEIRRALGFNKKSLQVTTANIPQKNIPEVNSKTRGSQGKRTRSLTVLLI</sequence>
<gene>
    <name evidence="1" type="ORF">DSO57_1034862</name>
</gene>
<proteinExistence type="predicted"/>
<accession>A0ACC2TAZ8</accession>
<reference evidence="1" key="1">
    <citation type="submission" date="2022-04" db="EMBL/GenBank/DDBJ databases">
        <title>Genome of the entomopathogenic fungus Entomophthora muscae.</title>
        <authorList>
            <person name="Elya C."/>
            <person name="Lovett B.R."/>
            <person name="Lee E."/>
            <person name="Macias A.M."/>
            <person name="Hajek A.E."/>
            <person name="De Bivort B.L."/>
            <person name="Kasson M.T."/>
            <person name="De Fine Licht H.H."/>
            <person name="Stajich J.E."/>
        </authorList>
    </citation>
    <scope>NUCLEOTIDE SEQUENCE</scope>
    <source>
        <strain evidence="1">Berkeley</strain>
    </source>
</reference>
<protein>
    <submittedName>
        <fullName evidence="1">Uncharacterized protein</fullName>
    </submittedName>
</protein>